<evidence type="ECO:0000256" key="11">
    <source>
        <dbReference type="ARBA" id="ARBA00049494"/>
    </source>
</evidence>
<keyword evidence="9" id="KW-0274">FAD</keyword>
<accession>A0ABW3YYY5</accession>
<evidence type="ECO:0000256" key="10">
    <source>
        <dbReference type="ARBA" id="ARBA00022840"/>
    </source>
</evidence>
<comment type="similarity">
    <text evidence="2">Belongs to the RibF family.</text>
</comment>
<keyword evidence="4" id="KW-0285">Flavoprotein</keyword>
<dbReference type="EMBL" id="JBHTNF010000009">
    <property type="protein sequence ID" value="MFD1329190.1"/>
    <property type="molecule type" value="Genomic_DNA"/>
</dbReference>
<comment type="caution">
    <text evidence="13">The sequence shown here is derived from an EMBL/GenBank/DDBJ whole genome shotgun (WGS) entry which is preliminary data.</text>
</comment>
<gene>
    <name evidence="13" type="ORF">ACFQ33_14975</name>
</gene>
<evidence type="ECO:0000256" key="6">
    <source>
        <dbReference type="ARBA" id="ARBA00022679"/>
    </source>
</evidence>
<evidence type="ECO:0000256" key="1">
    <source>
        <dbReference type="ARBA" id="ARBA00004726"/>
    </source>
</evidence>
<dbReference type="PANTHER" id="PTHR22749">
    <property type="entry name" value="RIBOFLAVIN KINASE/FMN ADENYLYLTRANSFERASE"/>
    <property type="match status" value="1"/>
</dbReference>
<proteinExistence type="inferred from homology"/>
<reference evidence="14" key="1">
    <citation type="journal article" date="2019" name="Int. J. Syst. Evol. Microbiol.">
        <title>The Global Catalogue of Microorganisms (GCM) 10K type strain sequencing project: providing services to taxonomists for standard genome sequencing and annotation.</title>
        <authorList>
            <consortium name="The Broad Institute Genomics Platform"/>
            <consortium name="The Broad Institute Genome Sequencing Center for Infectious Disease"/>
            <person name="Wu L."/>
            <person name="Ma J."/>
        </authorList>
    </citation>
    <scope>NUCLEOTIDE SEQUENCE [LARGE SCALE GENOMIC DNA]</scope>
    <source>
        <strain evidence="14">CCUG 55609</strain>
    </source>
</reference>
<feature type="domain" description="FAD synthetase" evidence="12">
    <location>
        <begin position="79"/>
        <end position="228"/>
    </location>
</feature>
<dbReference type="PANTHER" id="PTHR22749:SF6">
    <property type="entry name" value="RIBOFLAVIN KINASE"/>
    <property type="match status" value="1"/>
</dbReference>
<organism evidence="13 14">
    <name type="scientific">Mycoplana ramosa</name>
    <name type="common">Mycoplana bullata</name>
    <dbReference type="NCBI Taxonomy" id="40837"/>
    <lineage>
        <taxon>Bacteria</taxon>
        <taxon>Pseudomonadati</taxon>
        <taxon>Pseudomonadota</taxon>
        <taxon>Alphaproteobacteria</taxon>
        <taxon>Hyphomicrobiales</taxon>
        <taxon>Rhizobiaceae</taxon>
        <taxon>Mycoplana</taxon>
    </lineage>
</organism>
<keyword evidence="5" id="KW-0288">FMN</keyword>
<keyword evidence="14" id="KW-1185">Reference proteome</keyword>
<evidence type="ECO:0000256" key="7">
    <source>
        <dbReference type="ARBA" id="ARBA00022695"/>
    </source>
</evidence>
<evidence type="ECO:0000259" key="12">
    <source>
        <dbReference type="Pfam" id="PF06574"/>
    </source>
</evidence>
<dbReference type="RefSeq" id="WP_377174715.1">
    <property type="nucleotide sequence ID" value="NZ_JBHTNF010000009.1"/>
</dbReference>
<evidence type="ECO:0000256" key="4">
    <source>
        <dbReference type="ARBA" id="ARBA00022630"/>
    </source>
</evidence>
<evidence type="ECO:0000256" key="2">
    <source>
        <dbReference type="ARBA" id="ARBA00010214"/>
    </source>
</evidence>
<dbReference type="Gene3D" id="3.40.50.620">
    <property type="entry name" value="HUPs"/>
    <property type="match status" value="1"/>
</dbReference>
<dbReference type="EC" id="2.7.7.2" evidence="3"/>
<protein>
    <recommendedName>
        <fullName evidence="3">FAD synthase</fullName>
        <ecNumber evidence="3">2.7.7.2</ecNumber>
    </recommendedName>
</protein>
<comment type="catalytic activity">
    <reaction evidence="11">
        <text>FMN + ATP + H(+) = FAD + diphosphate</text>
        <dbReference type="Rhea" id="RHEA:17237"/>
        <dbReference type="ChEBI" id="CHEBI:15378"/>
        <dbReference type="ChEBI" id="CHEBI:30616"/>
        <dbReference type="ChEBI" id="CHEBI:33019"/>
        <dbReference type="ChEBI" id="CHEBI:57692"/>
        <dbReference type="ChEBI" id="CHEBI:58210"/>
        <dbReference type="EC" id="2.7.7.2"/>
    </reaction>
</comment>
<dbReference type="InterPro" id="IPR015864">
    <property type="entry name" value="FAD_synthase"/>
</dbReference>
<evidence type="ECO:0000256" key="5">
    <source>
        <dbReference type="ARBA" id="ARBA00022643"/>
    </source>
</evidence>
<keyword evidence="8" id="KW-0547">Nucleotide-binding</keyword>
<keyword evidence="10" id="KW-0067">ATP-binding</keyword>
<comment type="pathway">
    <text evidence="1">Cofactor biosynthesis; FAD biosynthesis; FAD from FMN: step 1/1.</text>
</comment>
<keyword evidence="7" id="KW-0548">Nucleotidyltransferase</keyword>
<evidence type="ECO:0000313" key="13">
    <source>
        <dbReference type="EMBL" id="MFD1329190.1"/>
    </source>
</evidence>
<dbReference type="CDD" id="cd02064">
    <property type="entry name" value="FAD_synthetase_N"/>
    <property type="match status" value="1"/>
</dbReference>
<name>A0ABW3YYY5_MYCRA</name>
<keyword evidence="6" id="KW-0808">Transferase</keyword>
<evidence type="ECO:0000313" key="14">
    <source>
        <dbReference type="Proteomes" id="UP001597173"/>
    </source>
</evidence>
<dbReference type="InterPro" id="IPR014729">
    <property type="entry name" value="Rossmann-like_a/b/a_fold"/>
</dbReference>
<dbReference type="Pfam" id="PF06574">
    <property type="entry name" value="FAD_syn"/>
    <property type="match status" value="1"/>
</dbReference>
<dbReference type="InterPro" id="IPR023468">
    <property type="entry name" value="Riboflavin_kinase"/>
</dbReference>
<dbReference type="SUPFAM" id="SSF52374">
    <property type="entry name" value="Nucleotidylyl transferase"/>
    <property type="match status" value="1"/>
</dbReference>
<evidence type="ECO:0000256" key="8">
    <source>
        <dbReference type="ARBA" id="ARBA00022741"/>
    </source>
</evidence>
<evidence type="ECO:0000256" key="9">
    <source>
        <dbReference type="ARBA" id="ARBA00022827"/>
    </source>
</evidence>
<dbReference type="Proteomes" id="UP001597173">
    <property type="component" value="Unassembled WGS sequence"/>
</dbReference>
<evidence type="ECO:0000256" key="3">
    <source>
        <dbReference type="ARBA" id="ARBA00012393"/>
    </source>
</evidence>
<sequence length="329" mass="36144">MRRFRISDLPAGAHRGKDFPIQWYETSDFRRLAWSTRVGRPNHEQDPMAPTIPVYPLPRRTYDPPAVVTECLPSGHPLRSAVLVLGNFDGFHLGHQALARMAHRLAAGRPVAVMSCEPHPRSFFGKDDTPFRLATPQCKLRLLVQCGVDFVYSPRFDAAFAGLSPSDFVDRVLVGALGVQHVIAGPDFQFGSQRAGDMRLLSQLGSSRGFGVSIAPEVTHAGVRISSTLIRTAIEAGDLRGAAQLLGHGWLVETRRRPDGGLELHHDLCRPRAGRYLGRVDGPLGSGQQFSIDIAADGKFRPLGPQPIRDASEMWRLEAQVVRRKAGCP</sequence>